<dbReference type="EC" id="2.4.-.-" evidence="3"/>
<dbReference type="PANTHER" id="PTHR46401:SF2">
    <property type="entry name" value="GLYCOSYLTRANSFERASE WBBK-RELATED"/>
    <property type="match status" value="1"/>
</dbReference>
<sequence length="421" mass="47373">MKVIVSHPTLNANSKNLVTGLLKDQLLFKLFTSIAIFPGQVLYKLGSNPKLKDLKRRSLDTTWKPYTRSKSFFEFGRLLTSKAKLDFLISHEKGLFCIDRVYQKHDKWVANTLAKAKKNGLSGVYAFEDGALSTFEEAKQLGLYCIYDLPIGYWKSARSLMQKEFEINPDWSSTLTGFNDSSKKLHKKDKELALADVIFVASSFTKKTLEDYSGKLSEIKVIPYGFPEVTQKKEYQPLKDRKLKVLFIGGLSQRKGISYLFDAIEGMQDKVELTIVGKKSVPNCQALNTALEKHHWIPSLSHDQVLACMREHDVFVFPSLFEGFGLVITEAMSQGIPVITTDRTAGPDLIKNGEDGWIVPAGSSEALKEVINKILEKPEILEQAGTAAQNKAKTRPWAVYGQEMAEAVSSLSFTNNWEKWI</sequence>
<dbReference type="GO" id="GO:0016757">
    <property type="term" value="F:glycosyltransferase activity"/>
    <property type="evidence" value="ECO:0007669"/>
    <property type="project" value="UniProtKB-KW"/>
</dbReference>
<feature type="domain" description="Glycosyl transferase family 1" evidence="2">
    <location>
        <begin position="232"/>
        <end position="390"/>
    </location>
</feature>
<reference evidence="3 4" key="1">
    <citation type="submission" date="2024-02" db="EMBL/GenBank/DDBJ databases">
        <title>complete genome of Flavobacterium ginsenosidimutans Str. YTB16.</title>
        <authorList>
            <person name="Wang Q."/>
        </authorList>
    </citation>
    <scope>NUCLEOTIDE SEQUENCE [LARGE SCALE GENOMIC DNA]</scope>
    <source>
        <strain evidence="3 4">YTB16</strain>
    </source>
</reference>
<evidence type="ECO:0000259" key="2">
    <source>
        <dbReference type="Pfam" id="PF00534"/>
    </source>
</evidence>
<dbReference type="RefSeq" id="WP_338840229.1">
    <property type="nucleotide sequence ID" value="NZ_CP147988.1"/>
</dbReference>
<dbReference type="Pfam" id="PF00534">
    <property type="entry name" value="Glycos_transf_1"/>
    <property type="match status" value="1"/>
</dbReference>
<keyword evidence="1 3" id="KW-0808">Transferase</keyword>
<dbReference type="CDD" id="cd03801">
    <property type="entry name" value="GT4_PimA-like"/>
    <property type="match status" value="1"/>
</dbReference>
<dbReference type="InterPro" id="IPR001296">
    <property type="entry name" value="Glyco_trans_1"/>
</dbReference>
<dbReference type="EMBL" id="CP147988">
    <property type="protein sequence ID" value="WXK49734.1"/>
    <property type="molecule type" value="Genomic_DNA"/>
</dbReference>
<name>A0ABZ2Q5W5_9FLAO</name>
<keyword evidence="3" id="KW-0328">Glycosyltransferase</keyword>
<evidence type="ECO:0000313" key="3">
    <source>
        <dbReference type="EMBL" id="WXK49734.1"/>
    </source>
</evidence>
<protein>
    <submittedName>
        <fullName evidence="3">Glycosyltransferase family 4 protein</fullName>
        <ecNumber evidence="3">2.4.-.-</ecNumber>
    </submittedName>
</protein>
<keyword evidence="4" id="KW-1185">Reference proteome</keyword>
<proteinExistence type="predicted"/>
<evidence type="ECO:0000256" key="1">
    <source>
        <dbReference type="ARBA" id="ARBA00022679"/>
    </source>
</evidence>
<dbReference type="SUPFAM" id="SSF53756">
    <property type="entry name" value="UDP-Glycosyltransferase/glycogen phosphorylase"/>
    <property type="match status" value="1"/>
</dbReference>
<organism evidence="3 4">
    <name type="scientific">Flavobacterium ginsenosidimutans</name>
    <dbReference type="NCBI Taxonomy" id="687844"/>
    <lineage>
        <taxon>Bacteria</taxon>
        <taxon>Pseudomonadati</taxon>
        <taxon>Bacteroidota</taxon>
        <taxon>Flavobacteriia</taxon>
        <taxon>Flavobacteriales</taxon>
        <taxon>Flavobacteriaceae</taxon>
        <taxon>Flavobacterium</taxon>
    </lineage>
</organism>
<dbReference type="Proteomes" id="UP001447857">
    <property type="component" value="Chromosome"/>
</dbReference>
<dbReference type="PANTHER" id="PTHR46401">
    <property type="entry name" value="GLYCOSYLTRANSFERASE WBBK-RELATED"/>
    <property type="match status" value="1"/>
</dbReference>
<gene>
    <name evidence="3" type="ORF">V6624_22200</name>
</gene>
<accession>A0ABZ2Q5W5</accession>
<evidence type="ECO:0000313" key="4">
    <source>
        <dbReference type="Proteomes" id="UP001447857"/>
    </source>
</evidence>
<dbReference type="Gene3D" id="3.40.50.2000">
    <property type="entry name" value="Glycogen Phosphorylase B"/>
    <property type="match status" value="2"/>
</dbReference>